<dbReference type="AlphaFoldDB" id="A0A975FAI0"/>
<reference evidence="2" key="1">
    <citation type="submission" date="2021-04" db="EMBL/GenBank/DDBJ databases">
        <title>Genomics, taxonomy and metabolism of representatives of sulfur bacteria of the genus Thiothrix: Thiothrix fructosivorans QT, Thiothrix unzii A1T and three new species, Thiothrix subterranea sp. nov., Thiothrix litoralis sp. nov. and 'Candidatus Thiothrix anitrata' sp. nov.</title>
        <authorList>
            <person name="Ravin N.V."/>
            <person name="Smolyakov D."/>
            <person name="Rudenko T.S."/>
            <person name="Mardanov A.V."/>
            <person name="Beletsky A.V."/>
            <person name="Markov N.D."/>
            <person name="Fomenkov A.I."/>
            <person name="Roberts R.J."/>
            <person name="Karnachuk O.V."/>
            <person name="Novikov A."/>
            <person name="Grabovich M.Y."/>
        </authorList>
    </citation>
    <scope>NUCLEOTIDE SEQUENCE</scope>
    <source>
        <strain evidence="2">A1</strain>
    </source>
</reference>
<evidence type="ECO:0000256" key="1">
    <source>
        <dbReference type="SAM" id="MobiDB-lite"/>
    </source>
</evidence>
<accession>A0A975FAI0</accession>
<feature type="compositionally biased region" description="Low complexity" evidence="1">
    <location>
        <begin position="129"/>
        <end position="141"/>
    </location>
</feature>
<evidence type="ECO:0000313" key="3">
    <source>
        <dbReference type="Proteomes" id="UP000672009"/>
    </source>
</evidence>
<feature type="region of interest" description="Disordered" evidence="1">
    <location>
        <begin position="96"/>
        <end position="179"/>
    </location>
</feature>
<proteinExistence type="predicted"/>
<dbReference type="KEGG" id="tun:J9260_02770"/>
<feature type="compositionally biased region" description="Polar residues" evidence="1">
    <location>
        <begin position="161"/>
        <end position="179"/>
    </location>
</feature>
<dbReference type="Proteomes" id="UP000672009">
    <property type="component" value="Chromosome"/>
</dbReference>
<protein>
    <submittedName>
        <fullName evidence="2">Uncharacterized protein</fullName>
    </submittedName>
</protein>
<dbReference type="EMBL" id="CP072793">
    <property type="protein sequence ID" value="QTR54031.1"/>
    <property type="molecule type" value="Genomic_DNA"/>
</dbReference>
<dbReference type="RefSeq" id="WP_210219537.1">
    <property type="nucleotide sequence ID" value="NZ_CP072793.1"/>
</dbReference>
<gene>
    <name evidence="2" type="ORF">J9260_02770</name>
</gene>
<evidence type="ECO:0000313" key="2">
    <source>
        <dbReference type="EMBL" id="QTR54031.1"/>
    </source>
</evidence>
<keyword evidence="3" id="KW-1185">Reference proteome</keyword>
<sequence length="273" mass="29325">MARLVVKRTPWWVAHRKLVVVWLPLASLQAATLAGLGYFYHRLDDLEQKTETSALTTPAPITASAPVATPAPVVIAPPAPSPVVIAPEPIVVATLTPPSPAHDVPDVRDANVSPPPLPAKSEPEPKAPVEPIKPAKPVATPAPAPVKREVKTKPPAAASDRTATANRSGSVVRQLTNTTKRPDIEPLPVQVDRVWVYLGELRDYGWYDQKLHIAPSSGLPAVGNVYLTQYIASVHAAPYGRQLAGKFHLGERVLVHDVRRGRGDDVWGLVSAQ</sequence>
<organism evidence="2 3">
    <name type="scientific">Thiothrix unzii</name>
    <dbReference type="NCBI Taxonomy" id="111769"/>
    <lineage>
        <taxon>Bacteria</taxon>
        <taxon>Pseudomonadati</taxon>
        <taxon>Pseudomonadota</taxon>
        <taxon>Gammaproteobacteria</taxon>
        <taxon>Thiotrichales</taxon>
        <taxon>Thiotrichaceae</taxon>
        <taxon>Thiothrix</taxon>
    </lineage>
</organism>
<name>A0A975FAI0_9GAMM</name>